<keyword evidence="6" id="KW-1185">Reference proteome</keyword>
<dbReference type="CDD" id="cd00082">
    <property type="entry name" value="HisKA"/>
    <property type="match status" value="1"/>
</dbReference>
<keyword evidence="3" id="KW-0597">Phosphoprotein</keyword>
<feature type="domain" description="Histidine kinase" evidence="4">
    <location>
        <begin position="31"/>
        <end position="253"/>
    </location>
</feature>
<dbReference type="PROSITE" id="PS50109">
    <property type="entry name" value="HIS_KIN"/>
    <property type="match status" value="1"/>
</dbReference>
<evidence type="ECO:0000256" key="2">
    <source>
        <dbReference type="ARBA" id="ARBA00012438"/>
    </source>
</evidence>
<organism evidence="5 6">
    <name type="scientific">Oryzomonas sagensis</name>
    <dbReference type="NCBI Taxonomy" id="2603857"/>
    <lineage>
        <taxon>Bacteria</taxon>
        <taxon>Pseudomonadati</taxon>
        <taxon>Thermodesulfobacteriota</taxon>
        <taxon>Desulfuromonadia</taxon>
        <taxon>Geobacterales</taxon>
        <taxon>Geobacteraceae</taxon>
        <taxon>Oryzomonas</taxon>
    </lineage>
</organism>
<dbReference type="InterPro" id="IPR003594">
    <property type="entry name" value="HATPase_dom"/>
</dbReference>
<dbReference type="Pfam" id="PF00512">
    <property type="entry name" value="HisKA"/>
    <property type="match status" value="1"/>
</dbReference>
<dbReference type="EC" id="2.7.13.3" evidence="2"/>
<dbReference type="SMART" id="SM00387">
    <property type="entry name" value="HATPase_c"/>
    <property type="match status" value="1"/>
</dbReference>
<dbReference type="InterPro" id="IPR036890">
    <property type="entry name" value="HATPase_C_sf"/>
</dbReference>
<dbReference type="Proteomes" id="UP000798046">
    <property type="component" value="Unassembled WGS sequence"/>
</dbReference>
<dbReference type="Pfam" id="PF02518">
    <property type="entry name" value="HATPase_c"/>
    <property type="match status" value="1"/>
</dbReference>
<dbReference type="Gene3D" id="3.30.565.10">
    <property type="entry name" value="Histidine kinase-like ATPase, C-terminal domain"/>
    <property type="match status" value="1"/>
</dbReference>
<gene>
    <name evidence="5" type="ORF">F6V30_02980</name>
</gene>
<accession>A0ABQ6TRA7</accession>
<dbReference type="SUPFAM" id="SSF55874">
    <property type="entry name" value="ATPase domain of HSP90 chaperone/DNA topoisomerase II/histidine kinase"/>
    <property type="match status" value="1"/>
</dbReference>
<evidence type="ECO:0000256" key="1">
    <source>
        <dbReference type="ARBA" id="ARBA00000085"/>
    </source>
</evidence>
<dbReference type="PRINTS" id="PR00344">
    <property type="entry name" value="BCTRLSENSOR"/>
</dbReference>
<dbReference type="Gene3D" id="1.10.287.130">
    <property type="match status" value="1"/>
</dbReference>
<dbReference type="InterPro" id="IPR003661">
    <property type="entry name" value="HisK_dim/P_dom"/>
</dbReference>
<evidence type="ECO:0000256" key="3">
    <source>
        <dbReference type="ARBA" id="ARBA00022553"/>
    </source>
</evidence>
<dbReference type="EMBL" id="VZRA01000001">
    <property type="protein sequence ID" value="KAB0671556.1"/>
    <property type="molecule type" value="Genomic_DNA"/>
</dbReference>
<dbReference type="PANTHER" id="PTHR43065:SF42">
    <property type="entry name" value="TWO-COMPONENT SENSOR PPRA"/>
    <property type="match status" value="1"/>
</dbReference>
<comment type="caution">
    <text evidence="5">The sequence shown here is derived from an EMBL/GenBank/DDBJ whole genome shotgun (WGS) entry which is preliminary data.</text>
</comment>
<evidence type="ECO:0000259" key="4">
    <source>
        <dbReference type="PROSITE" id="PS50109"/>
    </source>
</evidence>
<protein>
    <recommendedName>
        <fullName evidence="2">histidine kinase</fullName>
        <ecNumber evidence="2">2.7.13.3</ecNumber>
    </recommendedName>
</protein>
<name>A0ABQ6TRA7_9BACT</name>
<reference evidence="5 6" key="1">
    <citation type="journal article" date="2020" name="Microorganisms">
        <title>Description of Three Novel Members in the Family Geobacteraceae, Oryzomonas japonicum gen. nov., sp. nov., Oryzomonas sagensis sp. nov., and Oryzomonas ruber sp. nov.</title>
        <authorList>
            <person name="Xu Z."/>
            <person name="Masuda Y."/>
            <person name="Hayakawa C."/>
            <person name="Ushijima N."/>
            <person name="Kawano K."/>
            <person name="Shiratori Y."/>
            <person name="Senoo K."/>
            <person name="Itoh H."/>
        </authorList>
    </citation>
    <scope>NUCLEOTIDE SEQUENCE [LARGE SCALE GENOMIC DNA]</scope>
    <source>
        <strain evidence="5 6">Red100</strain>
    </source>
</reference>
<dbReference type="InterPro" id="IPR005467">
    <property type="entry name" value="His_kinase_dom"/>
</dbReference>
<dbReference type="InterPro" id="IPR004358">
    <property type="entry name" value="Sig_transdc_His_kin-like_C"/>
</dbReference>
<evidence type="ECO:0000313" key="6">
    <source>
        <dbReference type="Proteomes" id="UP000798046"/>
    </source>
</evidence>
<sequence length="254" mass="27044">MGPMSNVPTAANGEQRPLQAGEEPAAVFVSGIAHDFNNIVTVIAGTAQLIELRSGSGDPAGRLARNIIEATNRASVLVADLLSFNRKRAMEPAQADLNTVVGNAGRFVERLIGERISLEMALGGEALPVSIDAYQIEQVLLNLAANARDAMPYGGRIMITTKCVEVKDAADGEAETRPGRYAVLTFADNGAGMDVETRNRIFEPFFTTKKDGRGTGLGLAMVRSIVEQNLGTIAVSSEFGEGTCVVLRLPLRRD</sequence>
<dbReference type="SMART" id="SM00388">
    <property type="entry name" value="HisKA"/>
    <property type="match status" value="1"/>
</dbReference>
<proteinExistence type="predicted"/>
<dbReference type="PANTHER" id="PTHR43065">
    <property type="entry name" value="SENSOR HISTIDINE KINASE"/>
    <property type="match status" value="1"/>
</dbReference>
<evidence type="ECO:0000313" key="5">
    <source>
        <dbReference type="EMBL" id="KAB0671556.1"/>
    </source>
</evidence>
<comment type="catalytic activity">
    <reaction evidence="1">
        <text>ATP + protein L-histidine = ADP + protein N-phospho-L-histidine.</text>
        <dbReference type="EC" id="2.7.13.3"/>
    </reaction>
</comment>
<dbReference type="SUPFAM" id="SSF47384">
    <property type="entry name" value="Homodimeric domain of signal transducing histidine kinase"/>
    <property type="match status" value="1"/>
</dbReference>
<dbReference type="InterPro" id="IPR036097">
    <property type="entry name" value="HisK_dim/P_sf"/>
</dbReference>